<dbReference type="SUPFAM" id="SSF103473">
    <property type="entry name" value="MFS general substrate transporter"/>
    <property type="match status" value="1"/>
</dbReference>
<dbReference type="PANTHER" id="PTHR23513">
    <property type="entry name" value="INTEGRAL MEMBRANE EFFLUX PROTEIN-RELATED"/>
    <property type="match status" value="1"/>
</dbReference>
<protein>
    <submittedName>
        <fullName evidence="7">MFS transporter</fullName>
    </submittedName>
</protein>
<keyword evidence="8" id="KW-1185">Reference proteome</keyword>
<feature type="transmembrane region" description="Helical" evidence="6">
    <location>
        <begin position="151"/>
        <end position="177"/>
    </location>
</feature>
<feature type="transmembrane region" description="Helical" evidence="6">
    <location>
        <begin position="388"/>
        <end position="408"/>
    </location>
</feature>
<dbReference type="Pfam" id="PF07690">
    <property type="entry name" value="MFS_1"/>
    <property type="match status" value="1"/>
</dbReference>
<dbReference type="STRING" id="1616788.AR543_07360"/>
<reference evidence="8" key="1">
    <citation type="submission" date="2015-10" db="EMBL/GenBank/DDBJ databases">
        <title>Genome of Paenibacillus bovis sp. nov.</title>
        <authorList>
            <person name="Wu Z."/>
            <person name="Gao C."/>
            <person name="Liu Z."/>
            <person name="Zheng H."/>
        </authorList>
    </citation>
    <scope>NUCLEOTIDE SEQUENCE [LARGE SCALE GENOMIC DNA]</scope>
    <source>
        <strain evidence="8">BD3526</strain>
    </source>
</reference>
<evidence type="ECO:0000256" key="6">
    <source>
        <dbReference type="SAM" id="Phobius"/>
    </source>
</evidence>
<evidence type="ECO:0000256" key="3">
    <source>
        <dbReference type="ARBA" id="ARBA00022692"/>
    </source>
</evidence>
<evidence type="ECO:0000256" key="4">
    <source>
        <dbReference type="ARBA" id="ARBA00022989"/>
    </source>
</evidence>
<evidence type="ECO:0000313" key="7">
    <source>
        <dbReference type="EMBL" id="ANF95841.1"/>
    </source>
</evidence>
<dbReference type="InterPro" id="IPR036259">
    <property type="entry name" value="MFS_trans_sf"/>
</dbReference>
<evidence type="ECO:0000256" key="2">
    <source>
        <dbReference type="ARBA" id="ARBA00022475"/>
    </source>
</evidence>
<dbReference type="GO" id="GO:0022857">
    <property type="term" value="F:transmembrane transporter activity"/>
    <property type="evidence" value="ECO:0007669"/>
    <property type="project" value="InterPro"/>
</dbReference>
<keyword evidence="3 6" id="KW-0812">Transmembrane</keyword>
<dbReference type="PANTHER" id="PTHR23513:SF19">
    <property type="entry name" value="MAJOR FACILITATOR SUPERFAMILY (MFS) PROFILE DOMAIN-CONTAINING PROTEIN"/>
    <property type="match status" value="1"/>
</dbReference>
<accession>A0A172ZDV5</accession>
<keyword evidence="2" id="KW-1003">Cell membrane</keyword>
<reference evidence="7 8" key="2">
    <citation type="journal article" date="2016" name="Int. J. Syst. Evol. Microbiol.">
        <title>Paenibacillus bovis sp. nov., isolated from raw yak (Bos grunniens) milk.</title>
        <authorList>
            <person name="Gao C."/>
            <person name="Han J."/>
            <person name="Liu Z."/>
            <person name="Xu X."/>
            <person name="Hang F."/>
            <person name="Wu Z."/>
        </authorList>
    </citation>
    <scope>NUCLEOTIDE SEQUENCE [LARGE SCALE GENOMIC DNA]</scope>
    <source>
        <strain evidence="7 8">BD3526</strain>
    </source>
</reference>
<dbReference type="EMBL" id="CP013023">
    <property type="protein sequence ID" value="ANF95841.1"/>
    <property type="molecule type" value="Genomic_DNA"/>
</dbReference>
<dbReference type="RefSeq" id="WP_060533157.1">
    <property type="nucleotide sequence ID" value="NZ_CP013023.1"/>
</dbReference>
<name>A0A172ZDV5_9BACL</name>
<sequence length="431" mass="47110">MIRKSFYMLWGTQTVSNIADIVYTLSLVTLVFTQSGSLLTTIFIPLFRMLSKMISGLVAPLIMSRLRLTSILMGSQLGQFVIFTGLIFYLWLSPEVSYPIIFLAVFGMSFLDGWTDPARNALIPRLAEDEGLMKANGLMSVSDQVVKCSGWALSGVIVAVIGAIPTMWIASVSYFLAMFFTAFIRDPYAAAGVQAADKVSSAASGAGDVARKPSYGEQLSEGWKILATNRRIRTLAIVDNIDTLGGAAWLGAFILAFVVEVLHQDASWWGFMNTVFFIGSIAGGVFIVARVKKLQKNAYLWMLFSLLAYVIITFFFAFNNVPMLALILFAVSGLPVQIAGIIRRTLIQQNLTPAETPSAMSALSVLSNFTFAIAMLLLSWIADRYGMRDMYVVAGVMTTAAVVIGFVYRSAFREESSPAYASEENVAVNKA</sequence>
<gene>
    <name evidence="7" type="ORF">AR543_07360</name>
</gene>
<proteinExistence type="predicted"/>
<dbReference type="KEGG" id="pbv:AR543_07360"/>
<dbReference type="AlphaFoldDB" id="A0A172ZDV5"/>
<dbReference type="Gene3D" id="1.20.1250.20">
    <property type="entry name" value="MFS general substrate transporter like domains"/>
    <property type="match status" value="1"/>
</dbReference>
<evidence type="ECO:0000313" key="8">
    <source>
        <dbReference type="Proteomes" id="UP000078148"/>
    </source>
</evidence>
<dbReference type="CDD" id="cd06173">
    <property type="entry name" value="MFS_MefA_like"/>
    <property type="match status" value="1"/>
</dbReference>
<feature type="transmembrane region" description="Helical" evidence="6">
    <location>
        <begin position="324"/>
        <end position="342"/>
    </location>
</feature>
<feature type="transmembrane region" description="Helical" evidence="6">
    <location>
        <begin position="298"/>
        <end position="318"/>
    </location>
</feature>
<comment type="subcellular location">
    <subcellularLocation>
        <location evidence="1">Cell membrane</location>
        <topology evidence="1">Multi-pass membrane protein</topology>
    </subcellularLocation>
</comment>
<feature type="transmembrane region" description="Helical" evidence="6">
    <location>
        <begin position="363"/>
        <end position="382"/>
    </location>
</feature>
<keyword evidence="4 6" id="KW-1133">Transmembrane helix</keyword>
<feature type="transmembrane region" description="Helical" evidence="6">
    <location>
        <begin position="241"/>
        <end position="262"/>
    </location>
</feature>
<evidence type="ECO:0000256" key="5">
    <source>
        <dbReference type="ARBA" id="ARBA00023136"/>
    </source>
</evidence>
<feature type="transmembrane region" description="Helical" evidence="6">
    <location>
        <begin position="20"/>
        <end position="47"/>
    </location>
</feature>
<dbReference type="InterPro" id="IPR011701">
    <property type="entry name" value="MFS"/>
</dbReference>
<feature type="transmembrane region" description="Helical" evidence="6">
    <location>
        <begin position="68"/>
        <end position="92"/>
    </location>
</feature>
<dbReference type="Proteomes" id="UP000078148">
    <property type="component" value="Chromosome"/>
</dbReference>
<keyword evidence="5 6" id="KW-0472">Membrane</keyword>
<dbReference type="GO" id="GO:0005886">
    <property type="term" value="C:plasma membrane"/>
    <property type="evidence" value="ECO:0007669"/>
    <property type="project" value="UniProtKB-SubCell"/>
</dbReference>
<evidence type="ECO:0000256" key="1">
    <source>
        <dbReference type="ARBA" id="ARBA00004651"/>
    </source>
</evidence>
<feature type="transmembrane region" description="Helical" evidence="6">
    <location>
        <begin position="268"/>
        <end position="291"/>
    </location>
</feature>
<organism evidence="7 8">
    <name type="scientific">Paenibacillus bovis</name>
    <dbReference type="NCBI Taxonomy" id="1616788"/>
    <lineage>
        <taxon>Bacteria</taxon>
        <taxon>Bacillati</taxon>
        <taxon>Bacillota</taxon>
        <taxon>Bacilli</taxon>
        <taxon>Bacillales</taxon>
        <taxon>Paenibacillaceae</taxon>
        <taxon>Paenibacillus</taxon>
    </lineage>
</organism>